<dbReference type="EMBL" id="SBIQ01000121">
    <property type="protein sequence ID" value="KAF7683153.1"/>
    <property type="molecule type" value="Genomic_DNA"/>
</dbReference>
<organism evidence="2 3">
    <name type="scientific">Astathelohania contejeani</name>
    <dbReference type="NCBI Taxonomy" id="164912"/>
    <lineage>
        <taxon>Eukaryota</taxon>
        <taxon>Fungi</taxon>
        <taxon>Fungi incertae sedis</taxon>
        <taxon>Microsporidia</taxon>
        <taxon>Astathelohaniidae</taxon>
        <taxon>Astathelohania</taxon>
    </lineage>
</organism>
<keyword evidence="2" id="KW-0648">Protein biosynthesis</keyword>
<sequence length="573" mass="65773">MNNYGSFKPQNRVLLICDYYYSRHIIKDLLDKKGNLALFPIANKPLIEYILENLYKNNLKTVYLAGGEALNSINEYLENSVYAKKMSIKIIDNESMTFGDMIRCIDEQGHKYDSLMENLLVMFANTFTNLNLTTLIEHHRRNKKKDSSVVMTVLLQPHGAINSEIPVYGMNGDEVIYYKTMKAKEELDIDFLDIFEKHGTISIEASYNIPHVFVVSAEIFPLFAENFDFHRIDELMQELTRSSIYTYKVKAVKYETPEKPKEIKAKPKETKTKQKTEKQITKNKKKNTQEELINLFDKMGLTDVTPYIHSINTLWDYKQMNFDALANKLYTSNNDSHSSDNYTSDNYTSDNCIIGDDVKILPESVLNESIIGDSCVIKGRINGCVLWDGAVVLEDDVVYSDCVIYDNGVVVCCVPVIEESSEEEEEPEVKTQSSFFDDLREYLYEKAKGGAPTPSLIAEMAQQVSLLRIVWNASPTDLTEIFAEFVVDMFNPEDPDNSTINASLFFPILKGHTKDVLVQEGLMSLIFDLLVDVEYETRKHAVLQYGFLLLEEGVINKKTIRKYQRLLEYDLLR</sequence>
<keyword evidence="3" id="KW-1185">Reference proteome</keyword>
<protein>
    <submittedName>
        <fullName evidence="2">Translation initiation factor eIF-2B subunit epsilon</fullName>
    </submittedName>
</protein>
<accession>A0ABQ7HYC6</accession>
<dbReference type="SUPFAM" id="SSF53448">
    <property type="entry name" value="Nucleotide-diphospho-sugar transferases"/>
    <property type="match status" value="1"/>
</dbReference>
<name>A0ABQ7HYC6_9MICR</name>
<evidence type="ECO:0000256" key="1">
    <source>
        <dbReference type="SAM" id="MobiDB-lite"/>
    </source>
</evidence>
<evidence type="ECO:0000313" key="2">
    <source>
        <dbReference type="EMBL" id="KAF7683153.1"/>
    </source>
</evidence>
<dbReference type="PANTHER" id="PTHR45887">
    <property type="entry name" value="TRANSLATION INITIATION FACTOR EIF-2B SUBUNIT EPSILON"/>
    <property type="match status" value="1"/>
</dbReference>
<dbReference type="InterPro" id="IPR051956">
    <property type="entry name" value="eIF2B_epsilon"/>
</dbReference>
<feature type="region of interest" description="Disordered" evidence="1">
    <location>
        <begin position="260"/>
        <end position="284"/>
    </location>
</feature>
<dbReference type="PANTHER" id="PTHR45887:SF1">
    <property type="entry name" value="TRANSLATION INITIATION FACTOR EIF-2B SUBUNIT EPSILON"/>
    <property type="match status" value="1"/>
</dbReference>
<proteinExistence type="predicted"/>
<dbReference type="GO" id="GO:0003743">
    <property type="term" value="F:translation initiation factor activity"/>
    <property type="evidence" value="ECO:0007669"/>
    <property type="project" value="UniProtKB-KW"/>
</dbReference>
<feature type="compositionally biased region" description="Basic and acidic residues" evidence="1">
    <location>
        <begin position="260"/>
        <end position="280"/>
    </location>
</feature>
<dbReference type="InterPro" id="IPR029044">
    <property type="entry name" value="Nucleotide-diphossugar_trans"/>
</dbReference>
<keyword evidence="2" id="KW-0396">Initiation factor</keyword>
<dbReference type="Proteomes" id="UP001516464">
    <property type="component" value="Unassembled WGS sequence"/>
</dbReference>
<dbReference type="Gene3D" id="2.160.10.10">
    <property type="entry name" value="Hexapeptide repeat proteins"/>
    <property type="match status" value="1"/>
</dbReference>
<comment type="caution">
    <text evidence="2">The sequence shown here is derived from an EMBL/GenBank/DDBJ whole genome shotgun (WGS) entry which is preliminary data.</text>
</comment>
<dbReference type="Gene3D" id="3.90.550.10">
    <property type="entry name" value="Spore Coat Polysaccharide Biosynthesis Protein SpsA, Chain A"/>
    <property type="match status" value="1"/>
</dbReference>
<evidence type="ECO:0000313" key="3">
    <source>
        <dbReference type="Proteomes" id="UP001516464"/>
    </source>
</evidence>
<gene>
    <name evidence="2" type="primary">eif2b5</name>
    <name evidence="2" type="ORF">TCON_1634</name>
</gene>
<reference evidence="2 3" key="1">
    <citation type="submission" date="2019-01" db="EMBL/GenBank/DDBJ databases">
        <title>Genomes sequencing and comparative genomics of infectious freshwater microsporidia, Cucumispora dikerogammari and Thelohania contejeani.</title>
        <authorList>
            <person name="Cormier A."/>
            <person name="Giraud I."/>
            <person name="Wattier R."/>
            <person name="Teixeira M."/>
            <person name="Grandjean F."/>
            <person name="Rigaud T."/>
            <person name="Cordaux R."/>
        </authorList>
    </citation>
    <scope>NUCLEOTIDE SEQUENCE [LARGE SCALE GENOMIC DNA]</scope>
    <source>
        <strain evidence="2">T1</strain>
        <tissue evidence="2">Spores</tissue>
    </source>
</reference>